<evidence type="ECO:0000313" key="1">
    <source>
        <dbReference type="EMBL" id="QNP56358.1"/>
    </source>
</evidence>
<protein>
    <submittedName>
        <fullName evidence="1">Uncharacterized protein</fullName>
    </submittedName>
</protein>
<dbReference type="EMBL" id="CP060789">
    <property type="protein sequence ID" value="QNP56358.1"/>
    <property type="molecule type" value="Genomic_DNA"/>
</dbReference>
<dbReference type="RefSeq" id="WP_187721468.1">
    <property type="nucleotide sequence ID" value="NZ_BAABBL010000001.1"/>
</dbReference>
<accession>A0A7H0H742</accession>
<dbReference type="Proteomes" id="UP000516117">
    <property type="component" value="Chromosome"/>
</dbReference>
<proteinExistence type="predicted"/>
<keyword evidence="2" id="KW-1185">Reference proteome</keyword>
<dbReference type="AlphaFoldDB" id="A0A7H0H742"/>
<name>A0A7H0H742_9ACTN</name>
<gene>
    <name evidence="1" type="ORF">H9L22_02535</name>
</gene>
<evidence type="ECO:0000313" key="2">
    <source>
        <dbReference type="Proteomes" id="UP000516117"/>
    </source>
</evidence>
<sequence>MATLHVDCASCEARGPACSDCVISVLLGTPGVDFEETERAALTVLSQGGLLPPLRMAPPSDGRNVEAV</sequence>
<reference evidence="1 2" key="1">
    <citation type="submission" date="2020-08" db="EMBL/GenBank/DDBJ databases">
        <title>Genome sequence of Tessaracoccus defluvii JCM 17540T.</title>
        <authorList>
            <person name="Hyun D.-W."/>
            <person name="Bae J.-W."/>
        </authorList>
    </citation>
    <scope>NUCLEOTIDE SEQUENCE [LARGE SCALE GENOMIC DNA]</scope>
    <source>
        <strain evidence="1 2">JCM 17540</strain>
    </source>
</reference>
<dbReference type="KEGG" id="tdf:H9L22_02535"/>
<organism evidence="1 2">
    <name type="scientific">Tessaracoccus defluvii</name>
    <dbReference type="NCBI Taxonomy" id="1285901"/>
    <lineage>
        <taxon>Bacteria</taxon>
        <taxon>Bacillati</taxon>
        <taxon>Actinomycetota</taxon>
        <taxon>Actinomycetes</taxon>
        <taxon>Propionibacteriales</taxon>
        <taxon>Propionibacteriaceae</taxon>
        <taxon>Tessaracoccus</taxon>
    </lineage>
</organism>